<sequence length="104" mass="11534">MPVDRSSSTFVIPQHYVAQTGAILPPLLSSQFTGLSFLAQVEESSQIYTEYSEELDMGQEEKRVIYSDYQELLPHAPVTPMTTSSPEFPTHNSIAGRTQNTAPN</sequence>
<evidence type="ECO:0000256" key="1">
    <source>
        <dbReference type="SAM" id="MobiDB-lite"/>
    </source>
</evidence>
<feature type="region of interest" description="Disordered" evidence="1">
    <location>
        <begin position="76"/>
        <end position="104"/>
    </location>
</feature>
<reference evidence="3" key="1">
    <citation type="journal article" date="2017" name="Nat. Ecol. Evol.">
        <title>Genome expansion and lineage-specific genetic innovations in the forest pathogenic fungi Armillaria.</title>
        <authorList>
            <person name="Sipos G."/>
            <person name="Prasanna A.N."/>
            <person name="Walter M.C."/>
            <person name="O'Connor E."/>
            <person name="Balint B."/>
            <person name="Krizsan K."/>
            <person name="Kiss B."/>
            <person name="Hess J."/>
            <person name="Varga T."/>
            <person name="Slot J."/>
            <person name="Riley R."/>
            <person name="Boka B."/>
            <person name="Rigling D."/>
            <person name="Barry K."/>
            <person name="Lee J."/>
            <person name="Mihaltcheva S."/>
            <person name="LaButti K."/>
            <person name="Lipzen A."/>
            <person name="Waldron R."/>
            <person name="Moloney N.M."/>
            <person name="Sperisen C."/>
            <person name="Kredics L."/>
            <person name="Vagvoelgyi C."/>
            <person name="Patrignani A."/>
            <person name="Fitzpatrick D."/>
            <person name="Nagy I."/>
            <person name="Doyle S."/>
            <person name="Anderson J.B."/>
            <person name="Grigoriev I.V."/>
            <person name="Gueldener U."/>
            <person name="Muensterkoetter M."/>
            <person name="Nagy L.G."/>
        </authorList>
    </citation>
    <scope>NUCLEOTIDE SEQUENCE [LARGE SCALE GENOMIC DNA]</scope>
    <source>
        <strain evidence="3">C18/9</strain>
    </source>
</reference>
<gene>
    <name evidence="2" type="ORF">ARMOST_10576</name>
</gene>
<dbReference type="EMBL" id="FUEG01000008">
    <property type="protein sequence ID" value="SJL07233.1"/>
    <property type="molecule type" value="Genomic_DNA"/>
</dbReference>
<dbReference type="AlphaFoldDB" id="A0A284RER8"/>
<dbReference type="Proteomes" id="UP000219338">
    <property type="component" value="Unassembled WGS sequence"/>
</dbReference>
<accession>A0A284RER8</accession>
<protein>
    <submittedName>
        <fullName evidence="2">Uncharacterized protein</fullName>
    </submittedName>
</protein>
<keyword evidence="3" id="KW-1185">Reference proteome</keyword>
<name>A0A284RER8_ARMOS</name>
<feature type="compositionally biased region" description="Polar residues" evidence="1">
    <location>
        <begin position="80"/>
        <end position="104"/>
    </location>
</feature>
<organism evidence="2 3">
    <name type="scientific">Armillaria ostoyae</name>
    <name type="common">Armillaria root rot fungus</name>
    <dbReference type="NCBI Taxonomy" id="47428"/>
    <lineage>
        <taxon>Eukaryota</taxon>
        <taxon>Fungi</taxon>
        <taxon>Dikarya</taxon>
        <taxon>Basidiomycota</taxon>
        <taxon>Agaricomycotina</taxon>
        <taxon>Agaricomycetes</taxon>
        <taxon>Agaricomycetidae</taxon>
        <taxon>Agaricales</taxon>
        <taxon>Marasmiineae</taxon>
        <taxon>Physalacriaceae</taxon>
        <taxon>Armillaria</taxon>
    </lineage>
</organism>
<evidence type="ECO:0000313" key="3">
    <source>
        <dbReference type="Proteomes" id="UP000219338"/>
    </source>
</evidence>
<proteinExistence type="predicted"/>
<evidence type="ECO:0000313" key="2">
    <source>
        <dbReference type="EMBL" id="SJL07233.1"/>
    </source>
</evidence>